<dbReference type="AlphaFoldDB" id="A0A1S1PGY3"/>
<sequence>MRSPVIAMVGMVTIDYLYVLESHPVEGSTNAAKAHRVVAGGPAGRSAIAAGRLGGDVRVLGMCGNDLHADVLRAEFGREPLSLTLFPEDQPSQHSCVMVADESGSRTIIWTPQPRVNHRLLDAVDDTLRGAAAALLDCTDPVLSRAAIDSCRKFEIPVIIDTGSYRESSEEFLSGVDYIIAPEKFFSARHPEESLEDGMRKVYSDFQPAVLAATRGELGGIYLDASGAHSYDPHPVTVVDSCGAGDTFHGAFTWAIATGASTEEAFRIASWTAARKCSALGNDGLPDAATFSASREI</sequence>
<dbReference type="PRINTS" id="PR00990">
    <property type="entry name" value="RIBOKINASE"/>
</dbReference>
<protein>
    <recommendedName>
        <fullName evidence="5">Carbohydrate kinase PfkB domain-containing protein</fullName>
    </recommendedName>
</protein>
<comment type="caution">
    <text evidence="6">The sequence shown here is derived from an EMBL/GenBank/DDBJ whole genome shotgun (WGS) entry which is preliminary data.</text>
</comment>
<evidence type="ECO:0000259" key="5">
    <source>
        <dbReference type="Pfam" id="PF00294"/>
    </source>
</evidence>
<dbReference type="PROSITE" id="PS00584">
    <property type="entry name" value="PFKB_KINASES_2"/>
    <property type="match status" value="1"/>
</dbReference>
<dbReference type="EMBL" id="MAXA01000268">
    <property type="protein sequence ID" value="OHV20225.1"/>
    <property type="molecule type" value="Genomic_DNA"/>
</dbReference>
<keyword evidence="2 4" id="KW-0808">Transferase</keyword>
<dbReference type="InterPro" id="IPR052562">
    <property type="entry name" value="Ketohexokinase-related"/>
</dbReference>
<evidence type="ECO:0000256" key="1">
    <source>
        <dbReference type="ARBA" id="ARBA00010688"/>
    </source>
</evidence>
<comment type="similarity">
    <text evidence="1 4">Belongs to the carbohydrate kinase PfkB family.</text>
</comment>
<evidence type="ECO:0000256" key="2">
    <source>
        <dbReference type="ARBA" id="ARBA00022679"/>
    </source>
</evidence>
<dbReference type="SUPFAM" id="SSF53613">
    <property type="entry name" value="Ribokinase-like"/>
    <property type="match status" value="1"/>
</dbReference>
<gene>
    <name evidence="6" type="ORF">BBK14_08250</name>
</gene>
<dbReference type="PANTHER" id="PTHR42774:SF3">
    <property type="entry name" value="KETOHEXOKINASE"/>
    <property type="match status" value="1"/>
</dbReference>
<dbReference type="InterPro" id="IPR002139">
    <property type="entry name" value="Ribo/fructo_kinase"/>
</dbReference>
<accession>A0A1S1PGY3</accession>
<proteinExistence type="inferred from homology"/>
<evidence type="ECO:0000313" key="7">
    <source>
        <dbReference type="Proteomes" id="UP000179769"/>
    </source>
</evidence>
<dbReference type="Pfam" id="PF00294">
    <property type="entry name" value="PfkB"/>
    <property type="match status" value="1"/>
</dbReference>
<dbReference type="GO" id="GO:0016301">
    <property type="term" value="F:kinase activity"/>
    <property type="evidence" value="ECO:0007669"/>
    <property type="project" value="UniProtKB-KW"/>
</dbReference>
<dbReference type="PANTHER" id="PTHR42774">
    <property type="entry name" value="PHOSPHOTRANSFERASE SYSTEM TRANSPORT PROTEIN"/>
    <property type="match status" value="1"/>
</dbReference>
<dbReference type="InterPro" id="IPR011611">
    <property type="entry name" value="PfkB_dom"/>
</dbReference>
<dbReference type="Gene3D" id="3.40.1190.20">
    <property type="match status" value="1"/>
</dbReference>
<keyword evidence="7" id="KW-1185">Reference proteome</keyword>
<dbReference type="Proteomes" id="UP000179769">
    <property type="component" value="Unassembled WGS sequence"/>
</dbReference>
<evidence type="ECO:0000313" key="6">
    <source>
        <dbReference type="EMBL" id="OHV20225.1"/>
    </source>
</evidence>
<feature type="domain" description="Carbohydrate kinase PfkB" evidence="5">
    <location>
        <begin position="6"/>
        <end position="280"/>
    </location>
</feature>
<evidence type="ECO:0000256" key="4">
    <source>
        <dbReference type="RuleBase" id="RU003704"/>
    </source>
</evidence>
<name>A0A1S1PGY3_9ACTN</name>
<evidence type="ECO:0000256" key="3">
    <source>
        <dbReference type="ARBA" id="ARBA00022777"/>
    </source>
</evidence>
<dbReference type="InterPro" id="IPR029056">
    <property type="entry name" value="Ribokinase-like"/>
</dbReference>
<dbReference type="InterPro" id="IPR002173">
    <property type="entry name" value="Carboh/pur_kinase_PfkB_CS"/>
</dbReference>
<keyword evidence="3 4" id="KW-0418">Kinase</keyword>
<organism evidence="6 7">
    <name type="scientific">Parafrankia soli</name>
    <dbReference type="NCBI Taxonomy" id="2599596"/>
    <lineage>
        <taxon>Bacteria</taxon>
        <taxon>Bacillati</taxon>
        <taxon>Actinomycetota</taxon>
        <taxon>Actinomycetes</taxon>
        <taxon>Frankiales</taxon>
        <taxon>Frankiaceae</taxon>
        <taxon>Parafrankia</taxon>
    </lineage>
</organism>
<reference evidence="7" key="1">
    <citation type="submission" date="2016-07" db="EMBL/GenBank/DDBJ databases">
        <title>Frankia sp. NRRL B-16219 Genome sequencing.</title>
        <authorList>
            <person name="Ghodhbane-Gtari F."/>
            <person name="Swanson E."/>
            <person name="Gueddou A."/>
            <person name="Louati M."/>
            <person name="Nouioui I."/>
            <person name="Hezbri K."/>
            <person name="Abebe-Akele F."/>
            <person name="Simpson S."/>
            <person name="Morris K."/>
            <person name="Thomas K."/>
            <person name="Gtari M."/>
            <person name="Tisa L.S."/>
        </authorList>
    </citation>
    <scope>NUCLEOTIDE SEQUENCE [LARGE SCALE GENOMIC DNA]</scope>
    <source>
        <strain evidence="7">NRRL B-16219</strain>
    </source>
</reference>